<evidence type="ECO:0000313" key="1">
    <source>
        <dbReference type="EMBL" id="VFQ95664.1"/>
    </source>
</evidence>
<accession>A0A484N6Q6</accession>
<gene>
    <name evidence="1" type="ORF">CCAM_LOCUS37440</name>
</gene>
<keyword evidence="2" id="KW-1185">Reference proteome</keyword>
<evidence type="ECO:0000313" key="2">
    <source>
        <dbReference type="Proteomes" id="UP000595140"/>
    </source>
</evidence>
<name>A0A484N6Q6_9ASTE</name>
<dbReference type="AlphaFoldDB" id="A0A484N6Q6"/>
<protein>
    <submittedName>
        <fullName evidence="1">Uncharacterized protein</fullName>
    </submittedName>
</protein>
<dbReference type="OrthoDB" id="1723198at2759"/>
<dbReference type="Proteomes" id="UP000595140">
    <property type="component" value="Unassembled WGS sequence"/>
</dbReference>
<reference evidence="1 2" key="1">
    <citation type="submission" date="2018-04" db="EMBL/GenBank/DDBJ databases">
        <authorList>
            <person name="Vogel A."/>
        </authorList>
    </citation>
    <scope>NUCLEOTIDE SEQUENCE [LARGE SCALE GENOMIC DNA]</scope>
</reference>
<dbReference type="PANTHER" id="PTHR47076">
    <property type="entry name" value="NHL DOMAIN PROTEIN"/>
    <property type="match status" value="1"/>
</dbReference>
<dbReference type="EMBL" id="OOIL02005600">
    <property type="protein sequence ID" value="VFQ95664.1"/>
    <property type="molecule type" value="Genomic_DNA"/>
</dbReference>
<proteinExistence type="predicted"/>
<sequence length="148" mass="16784">MGGHDCSEEESERKEAELLLQERRRCFLKLPCLGSSDRAGFGPDWSKMMRSAEIQKQSVWFRGFMAARQLRRWSEIRWKSCLRRLERRSSSKVAGCGCEGGEERGRFRYDAHSYALNFDDGPVLKENFSVRYAAVPAAVAAATKAALA</sequence>
<organism evidence="1 2">
    <name type="scientific">Cuscuta campestris</name>
    <dbReference type="NCBI Taxonomy" id="132261"/>
    <lineage>
        <taxon>Eukaryota</taxon>
        <taxon>Viridiplantae</taxon>
        <taxon>Streptophyta</taxon>
        <taxon>Embryophyta</taxon>
        <taxon>Tracheophyta</taxon>
        <taxon>Spermatophyta</taxon>
        <taxon>Magnoliopsida</taxon>
        <taxon>eudicotyledons</taxon>
        <taxon>Gunneridae</taxon>
        <taxon>Pentapetalae</taxon>
        <taxon>asterids</taxon>
        <taxon>lamiids</taxon>
        <taxon>Solanales</taxon>
        <taxon>Convolvulaceae</taxon>
        <taxon>Cuscuteae</taxon>
        <taxon>Cuscuta</taxon>
        <taxon>Cuscuta subgen. Grammica</taxon>
        <taxon>Cuscuta sect. Cleistogrammica</taxon>
    </lineage>
</organism>
<dbReference type="PANTHER" id="PTHR47076:SF1">
    <property type="entry name" value="NHL DOMAIN PROTEIN"/>
    <property type="match status" value="1"/>
</dbReference>